<dbReference type="Gene3D" id="2.40.160.20">
    <property type="match status" value="1"/>
</dbReference>
<dbReference type="PANTHER" id="PTHR37315:SF1">
    <property type="entry name" value="UPF0311 PROTEIN BLR7842"/>
    <property type="match status" value="1"/>
</dbReference>
<keyword evidence="4" id="KW-1185">Reference proteome</keyword>
<proteinExistence type="inferred from homology"/>
<accession>F4KYB5</accession>
<gene>
    <name evidence="3" type="ordered locus">Halhy_0468</name>
</gene>
<name>F4KYB5_HALH1</name>
<evidence type="ECO:0000313" key="3">
    <source>
        <dbReference type="EMBL" id="AEE48378.1"/>
    </source>
</evidence>
<comment type="similarity">
    <text evidence="1">Belongs to the UPF0311 family.</text>
</comment>
<protein>
    <recommendedName>
        <fullName evidence="1">UPF0311 protein Halhy_0468</fullName>
    </recommendedName>
</protein>
<keyword evidence="2" id="KW-0732">Signal</keyword>
<organism evidence="3 4">
    <name type="scientific">Haliscomenobacter hydrossis (strain ATCC 27775 / DSM 1100 / LMG 10767 / O)</name>
    <dbReference type="NCBI Taxonomy" id="760192"/>
    <lineage>
        <taxon>Bacteria</taxon>
        <taxon>Pseudomonadati</taxon>
        <taxon>Bacteroidota</taxon>
        <taxon>Saprospiria</taxon>
        <taxon>Saprospirales</taxon>
        <taxon>Haliscomenobacteraceae</taxon>
        <taxon>Haliscomenobacter</taxon>
    </lineage>
</organism>
<evidence type="ECO:0000256" key="2">
    <source>
        <dbReference type="SAM" id="SignalP"/>
    </source>
</evidence>
<dbReference type="EMBL" id="CP002691">
    <property type="protein sequence ID" value="AEE48378.1"/>
    <property type="molecule type" value="Genomic_DNA"/>
</dbReference>
<dbReference type="InterPro" id="IPR020915">
    <property type="entry name" value="UPF0311"/>
</dbReference>
<dbReference type="HAMAP" id="MF_00775">
    <property type="entry name" value="UPF0311"/>
    <property type="match status" value="1"/>
</dbReference>
<dbReference type="eggNOG" id="ENOG5032SS8">
    <property type="taxonomic scope" value="Bacteria"/>
</dbReference>
<sequence>MKISILFFFILSTLSSMAQNTLADPALEFAFEVTCTLDPPQELGITTYGKRRIIPITGGTFTGPNIKGIILPGGADWQTVRTDGTADLEARYTLKTDDGALIYINNKGIRTGKPEVLARLGKGEKVDPAEYYMRTAATFEVSGEKYSWLNKAVFVGTGMRNANSVIIRFYKVN</sequence>
<evidence type="ECO:0000256" key="1">
    <source>
        <dbReference type="HAMAP-Rule" id="MF_00775"/>
    </source>
</evidence>
<reference evidence="3 4" key="1">
    <citation type="journal article" date="2011" name="Stand. Genomic Sci.">
        <title>Complete genome sequence of Haliscomenobacter hydrossis type strain (O).</title>
        <authorList>
            <consortium name="US DOE Joint Genome Institute (JGI-PGF)"/>
            <person name="Daligault H."/>
            <person name="Lapidus A."/>
            <person name="Zeytun A."/>
            <person name="Nolan M."/>
            <person name="Lucas S."/>
            <person name="Del Rio T.G."/>
            <person name="Tice H."/>
            <person name="Cheng J.F."/>
            <person name="Tapia R."/>
            <person name="Han C."/>
            <person name="Goodwin L."/>
            <person name="Pitluck S."/>
            <person name="Liolios K."/>
            <person name="Pagani I."/>
            <person name="Ivanova N."/>
            <person name="Huntemann M."/>
            <person name="Mavromatis K."/>
            <person name="Mikhailova N."/>
            <person name="Pati A."/>
            <person name="Chen A."/>
            <person name="Palaniappan K."/>
            <person name="Land M."/>
            <person name="Hauser L."/>
            <person name="Brambilla E.M."/>
            <person name="Rohde M."/>
            <person name="Verbarg S."/>
            <person name="Goker M."/>
            <person name="Bristow J."/>
            <person name="Eisen J.A."/>
            <person name="Markowitz V."/>
            <person name="Hugenholtz P."/>
            <person name="Kyrpides N.C."/>
            <person name="Klenk H.P."/>
            <person name="Woyke T."/>
        </authorList>
    </citation>
    <scope>NUCLEOTIDE SEQUENCE [LARGE SCALE GENOMIC DNA]</scope>
    <source>
        <strain evidence="4">ATCC 27775 / DSM 1100 / LMG 10767 / O</strain>
    </source>
</reference>
<evidence type="ECO:0000313" key="4">
    <source>
        <dbReference type="Proteomes" id="UP000008461"/>
    </source>
</evidence>
<feature type="chain" id="PRO_5003312290" description="UPF0311 protein Halhy_0468" evidence="2">
    <location>
        <begin position="19"/>
        <end position="173"/>
    </location>
</feature>
<dbReference type="STRING" id="760192.Halhy_0468"/>
<dbReference type="PANTHER" id="PTHR37315">
    <property type="entry name" value="UPF0311 PROTEIN BLR7842"/>
    <property type="match status" value="1"/>
</dbReference>
<reference key="2">
    <citation type="submission" date="2011-04" db="EMBL/GenBank/DDBJ databases">
        <title>Complete sequence of chromosome of Haliscomenobacter hydrossis DSM 1100.</title>
        <authorList>
            <consortium name="US DOE Joint Genome Institute (JGI-PGF)"/>
            <person name="Lucas S."/>
            <person name="Han J."/>
            <person name="Lapidus A."/>
            <person name="Bruce D."/>
            <person name="Goodwin L."/>
            <person name="Pitluck S."/>
            <person name="Peters L."/>
            <person name="Kyrpides N."/>
            <person name="Mavromatis K."/>
            <person name="Ivanova N."/>
            <person name="Ovchinnikova G."/>
            <person name="Pagani I."/>
            <person name="Daligault H."/>
            <person name="Detter J.C."/>
            <person name="Han C."/>
            <person name="Land M."/>
            <person name="Hauser L."/>
            <person name="Markowitz V."/>
            <person name="Cheng J.-F."/>
            <person name="Hugenholtz P."/>
            <person name="Woyke T."/>
            <person name="Wu D."/>
            <person name="Verbarg S."/>
            <person name="Frueling A."/>
            <person name="Brambilla E."/>
            <person name="Klenk H.-P."/>
            <person name="Eisen J.A."/>
        </authorList>
    </citation>
    <scope>NUCLEOTIDE SEQUENCE</scope>
    <source>
        <strain>DSM 1100</strain>
    </source>
</reference>
<dbReference type="HOGENOM" id="CLU_096872_4_1_10"/>
<feature type="signal peptide" evidence="2">
    <location>
        <begin position="1"/>
        <end position="18"/>
    </location>
</feature>
<dbReference type="RefSeq" id="WP_013762942.1">
    <property type="nucleotide sequence ID" value="NC_015510.1"/>
</dbReference>
<dbReference type="AlphaFoldDB" id="F4KYB5"/>
<dbReference type="KEGG" id="hhy:Halhy_0468"/>
<dbReference type="Proteomes" id="UP000008461">
    <property type="component" value="Chromosome"/>
</dbReference>
<dbReference type="Pfam" id="PF11578">
    <property type="entry name" value="DUF3237"/>
    <property type="match status" value="1"/>
</dbReference>